<keyword evidence="1" id="KW-1133">Transmembrane helix</keyword>
<accession>A0A2W1BTX4</accession>
<dbReference type="EMBL" id="KZ149937">
    <property type="protein sequence ID" value="PZC77084.1"/>
    <property type="molecule type" value="Genomic_DNA"/>
</dbReference>
<proteinExistence type="predicted"/>
<feature type="transmembrane region" description="Helical" evidence="1">
    <location>
        <begin position="96"/>
        <end position="112"/>
    </location>
</feature>
<organism evidence="2 3">
    <name type="scientific">Helicoverpa armigera</name>
    <name type="common">Cotton bollworm</name>
    <name type="synonym">Heliothis armigera</name>
    <dbReference type="NCBI Taxonomy" id="29058"/>
    <lineage>
        <taxon>Eukaryota</taxon>
        <taxon>Metazoa</taxon>
        <taxon>Ecdysozoa</taxon>
        <taxon>Arthropoda</taxon>
        <taxon>Hexapoda</taxon>
        <taxon>Insecta</taxon>
        <taxon>Pterygota</taxon>
        <taxon>Neoptera</taxon>
        <taxon>Endopterygota</taxon>
        <taxon>Lepidoptera</taxon>
        <taxon>Glossata</taxon>
        <taxon>Ditrysia</taxon>
        <taxon>Noctuoidea</taxon>
        <taxon>Noctuidae</taxon>
        <taxon>Heliothinae</taxon>
        <taxon>Helicoverpa</taxon>
    </lineage>
</organism>
<feature type="transmembrane region" description="Helical" evidence="1">
    <location>
        <begin position="52"/>
        <end position="76"/>
    </location>
</feature>
<dbReference type="Proteomes" id="UP000249218">
    <property type="component" value="Unassembled WGS sequence"/>
</dbReference>
<keyword evidence="1" id="KW-0472">Membrane</keyword>
<feature type="transmembrane region" description="Helical" evidence="1">
    <location>
        <begin position="172"/>
        <end position="193"/>
    </location>
</feature>
<dbReference type="AlphaFoldDB" id="A0A2W1BTX4"/>
<keyword evidence="1" id="KW-0812">Transmembrane</keyword>
<name>A0A2W1BTX4_HELAM</name>
<gene>
    <name evidence="2" type="primary">HaOG200734</name>
    <name evidence="2" type="ORF">B5X24_HaOG200734</name>
</gene>
<evidence type="ECO:0000256" key="1">
    <source>
        <dbReference type="SAM" id="Phobius"/>
    </source>
</evidence>
<feature type="transmembrane region" description="Helical" evidence="1">
    <location>
        <begin position="142"/>
        <end position="166"/>
    </location>
</feature>
<sequence>MHNIQILKAVKNNNNIVDKDIQSMLLPLNLMHYIMCCPRYHIKNNLIIPNGLISHCVSIIGTIVFIALLCYRTYVLSSEYTAMFDVLVYYYSYYDIVYYTFGLTMGCTLSIIQTKKNVEFVLIFQKVHRFLNDETSFKNLIVFNWIFFVAAIVCHFFIVSGFFSLLTYYSKFVWTAYLLVFLDFYIINVIRAIKLIEDKARLWSLNLLNKNIENMDVQNYCKRMFESYFNILKCYDIIKVCFQQFVSMIITWLYDNLIVAEL</sequence>
<reference evidence="2 3" key="1">
    <citation type="journal article" date="2017" name="BMC Biol.">
        <title>Genomic innovations, transcriptional plasticity and gene loss underlying the evolution and divergence of two highly polyphagous and invasive Helicoverpa pest species.</title>
        <authorList>
            <person name="Pearce S.L."/>
            <person name="Clarke D.F."/>
            <person name="East P.D."/>
            <person name="Elfekih S."/>
            <person name="Gordon K.H."/>
            <person name="Jermiin L.S."/>
            <person name="McGaughran A."/>
            <person name="Oakeshott J.G."/>
            <person name="Papanikolaou A."/>
            <person name="Perera O.P."/>
            <person name="Rane R.V."/>
            <person name="Richards S."/>
            <person name="Tay W.T."/>
            <person name="Walsh T.K."/>
            <person name="Anderson A."/>
            <person name="Anderson C.J."/>
            <person name="Asgari S."/>
            <person name="Board P.G."/>
            <person name="Bretschneider A."/>
            <person name="Campbell P.M."/>
            <person name="Chertemps T."/>
            <person name="Christeller J.T."/>
            <person name="Coppin C.W."/>
            <person name="Downes S.J."/>
            <person name="Duan G."/>
            <person name="Farnsworth C.A."/>
            <person name="Good R.T."/>
            <person name="Han L.B."/>
            <person name="Han Y.C."/>
            <person name="Hatje K."/>
            <person name="Horne I."/>
            <person name="Huang Y.P."/>
            <person name="Hughes D.S."/>
            <person name="Jacquin-Joly E."/>
            <person name="James W."/>
            <person name="Jhangiani S."/>
            <person name="Kollmar M."/>
            <person name="Kuwar S.S."/>
            <person name="Li S."/>
            <person name="Liu N.Y."/>
            <person name="Maibeche M.T."/>
            <person name="Miller J.R."/>
            <person name="Montagne N."/>
            <person name="Perry T."/>
            <person name="Qu J."/>
            <person name="Song S.V."/>
            <person name="Sutton G.G."/>
            <person name="Vogel H."/>
            <person name="Walenz B.P."/>
            <person name="Xu W."/>
            <person name="Zhang H.J."/>
            <person name="Zou Z."/>
            <person name="Batterham P."/>
            <person name="Edwards O.R."/>
            <person name="Feyereisen R."/>
            <person name="Gibbs R.A."/>
            <person name="Heckel D.G."/>
            <person name="McGrath A."/>
            <person name="Robin C."/>
            <person name="Scherer S.E."/>
            <person name="Worley K.C."/>
            <person name="Wu Y.D."/>
        </authorList>
    </citation>
    <scope>NUCLEOTIDE SEQUENCE [LARGE SCALE GENOMIC DNA]</scope>
    <source>
        <strain evidence="2">Harm_GR_Male_#8</strain>
        <tissue evidence="2">Whole organism</tissue>
    </source>
</reference>
<protein>
    <recommendedName>
        <fullName evidence="4">Gustatory receptor</fullName>
    </recommendedName>
</protein>
<evidence type="ECO:0008006" key="4">
    <source>
        <dbReference type="Google" id="ProtNLM"/>
    </source>
</evidence>
<dbReference type="OrthoDB" id="7490805at2759"/>
<evidence type="ECO:0000313" key="2">
    <source>
        <dbReference type="EMBL" id="PZC77084.1"/>
    </source>
</evidence>
<keyword evidence="3" id="KW-1185">Reference proteome</keyword>
<evidence type="ECO:0000313" key="3">
    <source>
        <dbReference type="Proteomes" id="UP000249218"/>
    </source>
</evidence>